<name>A0A9Q9HCL6_9RHOB</name>
<feature type="compositionally biased region" description="Basic and acidic residues" evidence="1">
    <location>
        <begin position="32"/>
        <end position="47"/>
    </location>
</feature>
<evidence type="ECO:0000313" key="3">
    <source>
        <dbReference type="Proteomes" id="UP001057991"/>
    </source>
</evidence>
<proteinExistence type="predicted"/>
<evidence type="ECO:0000313" key="2">
    <source>
        <dbReference type="EMBL" id="UWP96042.1"/>
    </source>
</evidence>
<dbReference type="AlphaFoldDB" id="A0A9Q9HCL6"/>
<reference evidence="2" key="1">
    <citation type="submission" date="2021-08" db="EMBL/GenBank/DDBJ databases">
        <authorList>
            <person name="Nwanade C."/>
            <person name="Wang M."/>
            <person name="Masoudi A."/>
            <person name="Yu Z."/>
            <person name="Liu J."/>
        </authorList>
    </citation>
    <scope>NUCLEOTIDE SEQUENCE</scope>
    <source>
        <strain evidence="2">S056</strain>
    </source>
</reference>
<dbReference type="RefSeq" id="WP_259778761.1">
    <property type="nucleotide sequence ID" value="NZ_CP080774.1"/>
</dbReference>
<organism evidence="2 3">
    <name type="scientific">Aliiroseovarius crassostreae</name>
    <dbReference type="NCBI Taxonomy" id="154981"/>
    <lineage>
        <taxon>Bacteria</taxon>
        <taxon>Pseudomonadati</taxon>
        <taxon>Pseudomonadota</taxon>
        <taxon>Alphaproteobacteria</taxon>
        <taxon>Rhodobacterales</taxon>
        <taxon>Paracoccaceae</taxon>
        <taxon>Aliiroseovarius</taxon>
    </lineage>
</organism>
<evidence type="ECO:0000256" key="1">
    <source>
        <dbReference type="SAM" id="MobiDB-lite"/>
    </source>
</evidence>
<protein>
    <submittedName>
        <fullName evidence="2">Uncharacterized protein</fullName>
    </submittedName>
</protein>
<gene>
    <name evidence="2" type="ORF">K3X48_03340</name>
</gene>
<dbReference type="Proteomes" id="UP001057991">
    <property type="component" value="Chromosome"/>
</dbReference>
<dbReference type="EMBL" id="CP080776">
    <property type="protein sequence ID" value="UWP96042.1"/>
    <property type="molecule type" value="Genomic_DNA"/>
</dbReference>
<sequence length="47" mass="5473">MSKQGKTRPQTRRWMKWIIEAEADTSALPFTRENRQAKKDPKAQDAA</sequence>
<accession>A0A9Q9HCL6</accession>
<feature type="region of interest" description="Disordered" evidence="1">
    <location>
        <begin position="24"/>
        <end position="47"/>
    </location>
</feature>